<dbReference type="AlphaFoldDB" id="R7ZGM1"/>
<dbReference type="GO" id="GO:0003723">
    <property type="term" value="F:RNA binding"/>
    <property type="evidence" value="ECO:0007669"/>
    <property type="project" value="UniProtKB-KW"/>
</dbReference>
<dbReference type="eggNOG" id="COG2302">
    <property type="taxonomic scope" value="Bacteria"/>
</dbReference>
<feature type="domain" description="RNA-binding S4" evidence="2">
    <location>
        <begin position="184"/>
        <end position="253"/>
    </location>
</feature>
<name>R7ZGM1_LYSSH</name>
<dbReference type="Pfam" id="PF17774">
    <property type="entry name" value="YlmH_RBD"/>
    <property type="match status" value="1"/>
</dbReference>
<evidence type="ECO:0000313" key="4">
    <source>
        <dbReference type="Proteomes" id="UP000013911"/>
    </source>
</evidence>
<dbReference type="Gene3D" id="3.30.1370.160">
    <property type="match status" value="1"/>
</dbReference>
<evidence type="ECO:0000256" key="1">
    <source>
        <dbReference type="PROSITE-ProRule" id="PRU00182"/>
    </source>
</evidence>
<dbReference type="Proteomes" id="UP000013911">
    <property type="component" value="Unassembled WGS sequence"/>
</dbReference>
<dbReference type="OrthoDB" id="9812787at2"/>
<dbReference type="Pfam" id="PF01479">
    <property type="entry name" value="S4"/>
    <property type="match status" value="1"/>
</dbReference>
<dbReference type="InterPro" id="IPR036986">
    <property type="entry name" value="S4_RNA-bd_sf"/>
</dbReference>
<dbReference type="InterPro" id="IPR048443">
    <property type="entry name" value="RqcP2_N"/>
</dbReference>
<dbReference type="InterPro" id="IPR002942">
    <property type="entry name" value="S4_RNA-bd"/>
</dbReference>
<dbReference type="InterPro" id="IPR040591">
    <property type="entry name" value="RqcP2_RBD"/>
</dbReference>
<proteinExistence type="predicted"/>
<dbReference type="InterPro" id="IPR012677">
    <property type="entry name" value="Nucleotide-bd_a/b_plait_sf"/>
</dbReference>
<dbReference type="PANTHER" id="PTHR13633:SF3">
    <property type="entry name" value="MITOCHONDRIAL TRANSCRIPTION RESCUE FACTOR 1"/>
    <property type="match status" value="1"/>
</dbReference>
<gene>
    <name evidence="3" type="ORF">H131_06943</name>
</gene>
<dbReference type="SMART" id="SM00363">
    <property type="entry name" value="S4"/>
    <property type="match status" value="1"/>
</dbReference>
<dbReference type="Pfam" id="PF21278">
    <property type="entry name" value="YlmH_1st"/>
    <property type="match status" value="1"/>
</dbReference>
<dbReference type="Gene3D" id="3.30.70.330">
    <property type="match status" value="1"/>
</dbReference>
<dbReference type="PROSITE" id="PS50889">
    <property type="entry name" value="S4"/>
    <property type="match status" value="1"/>
</dbReference>
<dbReference type="SUPFAM" id="SSF55174">
    <property type="entry name" value="Alpha-L RNA-binding motif"/>
    <property type="match status" value="1"/>
</dbReference>
<comment type="caution">
    <text evidence="3">The sequence shown here is derived from an EMBL/GenBank/DDBJ whole genome shotgun (WGS) entry which is preliminary data.</text>
</comment>
<dbReference type="CDD" id="cd00165">
    <property type="entry name" value="S4"/>
    <property type="match status" value="1"/>
</dbReference>
<evidence type="ECO:0000259" key="2">
    <source>
        <dbReference type="SMART" id="SM00363"/>
    </source>
</evidence>
<dbReference type="Gene3D" id="3.10.290.10">
    <property type="entry name" value="RNA-binding S4 domain"/>
    <property type="match status" value="1"/>
</dbReference>
<dbReference type="HOGENOM" id="CLU_075687_2_0_9"/>
<organism evidence="3 4">
    <name type="scientific">Lysinibacillus sphaericus OT4b.31</name>
    <dbReference type="NCBI Taxonomy" id="1285586"/>
    <lineage>
        <taxon>Bacteria</taxon>
        <taxon>Bacillati</taxon>
        <taxon>Bacillota</taxon>
        <taxon>Bacilli</taxon>
        <taxon>Bacillales</taxon>
        <taxon>Bacillaceae</taxon>
        <taxon>Lysinibacillus</taxon>
    </lineage>
</organism>
<dbReference type="PANTHER" id="PTHR13633">
    <property type="entry name" value="MITOCHONDRIAL TRANSCRIPTION RESCUE FACTOR 1"/>
    <property type="match status" value="1"/>
</dbReference>
<accession>R7ZGM1</accession>
<reference evidence="3 4" key="1">
    <citation type="submission" date="2013-04" db="EMBL/GenBank/DDBJ databases">
        <title>Draft genome of the heavy metal tolerant bacterium Lysinibacillus sphaericus strain OT4b.31.</title>
        <authorList>
            <person name="Pena-Montenegro T.D."/>
            <person name="Dussan J."/>
        </authorList>
    </citation>
    <scope>NUCLEOTIDE SEQUENCE [LARGE SCALE GENOMIC DNA]</scope>
    <source>
        <strain evidence="3 4">OT4b.31</strain>
    </source>
</reference>
<sequence length="263" mass="30337">MEHLIQHFRKDEQPFIEQVVSWQREVEDRYAPKLTDFLDPRQRFIVTSIIGQDEAALKTMSAGLFHEAERQRMLIFPSYFEPQLEDFQLSVFTIHYPAKFIQLRHPDVLGALLSLGLDRAKFGDIRVNEQQLQFVVADEVADYVRLHLTGIGKVKVHVESIKETESLIENDDEWVEESHTVSSMRLDVIIASVLKVSRQRAQALITGKKVRVNWTEREAVAFELQEGDILSVRGSGRVKIVMTEGRTKKDKIRLQIGRLAQKS</sequence>
<evidence type="ECO:0000313" key="3">
    <source>
        <dbReference type="EMBL" id="EON73196.1"/>
    </source>
</evidence>
<protein>
    <recommendedName>
        <fullName evidence="2">RNA-binding S4 domain-containing protein</fullName>
    </recommendedName>
</protein>
<dbReference type="PATRIC" id="fig|1285586.5.peg.1407"/>
<dbReference type="EMBL" id="AQPX01000013">
    <property type="protein sequence ID" value="EON73196.1"/>
    <property type="molecule type" value="Genomic_DNA"/>
</dbReference>
<keyword evidence="1" id="KW-0694">RNA-binding</keyword>
<dbReference type="RefSeq" id="WP_010858347.1">
    <property type="nucleotide sequence ID" value="NZ_KB933398.1"/>
</dbReference>